<evidence type="ECO:0000313" key="2">
    <source>
        <dbReference type="Proteomes" id="UP000277580"/>
    </source>
</evidence>
<keyword evidence="2" id="KW-1185">Reference proteome</keyword>
<organism evidence="1 2">
    <name type="scientific">Morchella conica CCBAS932</name>
    <dbReference type="NCBI Taxonomy" id="1392247"/>
    <lineage>
        <taxon>Eukaryota</taxon>
        <taxon>Fungi</taxon>
        <taxon>Dikarya</taxon>
        <taxon>Ascomycota</taxon>
        <taxon>Pezizomycotina</taxon>
        <taxon>Pezizomycetes</taxon>
        <taxon>Pezizales</taxon>
        <taxon>Morchellaceae</taxon>
        <taxon>Morchella</taxon>
    </lineage>
</organism>
<sequence length="443" mass="50082">MAAFQDLPNEIIHQILSIVYRSYNPLHDSTPRLKTLLSIGRVSRRFRKNAERFIYQDVDIGYCPNSTARHRRPWQLLRTLISRPYFAAYIKNIKIRWGTEHKPRVTSHERSLFTAAASKCGLELAVRWEGDQALLLCHMLKSVENLVISYPPDFGPNFTDPFGLLREYTPSLPAAPGTPRLSAIGMQSVRSLTVYAEYSTTAQHIIPMLLLPNLKSFTAHHVITTSIIPENPAWHGASSVTDLRLLGCELHGSTLAILFRIANKVNHLEYDDAGGLFNPTHICDEAFPAALQILKPTLQYLMVNLGKVHSRDGTHGKVGKLRDFPMLREVVCNYGSIWGMTCSTFTPGVAWQLNFTAVLPVNLEIFEVCFPWEFTISWLAEMLKEVETGFLRMNTLKIHPMGKYGNKGKRFIKKLRRKAERVGVKVGLAKVVGNRICGYSYSN</sequence>
<protein>
    <submittedName>
        <fullName evidence="1">Uncharacterized protein</fullName>
    </submittedName>
</protein>
<gene>
    <name evidence="1" type="ORF">P167DRAFT_539711</name>
</gene>
<dbReference type="InParanoid" id="A0A3N4KBN1"/>
<dbReference type="AlphaFoldDB" id="A0A3N4KBN1"/>
<reference evidence="1 2" key="1">
    <citation type="journal article" date="2018" name="Nat. Ecol. Evol.">
        <title>Pezizomycetes genomes reveal the molecular basis of ectomycorrhizal truffle lifestyle.</title>
        <authorList>
            <person name="Murat C."/>
            <person name="Payen T."/>
            <person name="Noel B."/>
            <person name="Kuo A."/>
            <person name="Morin E."/>
            <person name="Chen J."/>
            <person name="Kohler A."/>
            <person name="Krizsan K."/>
            <person name="Balestrini R."/>
            <person name="Da Silva C."/>
            <person name="Montanini B."/>
            <person name="Hainaut M."/>
            <person name="Levati E."/>
            <person name="Barry K.W."/>
            <person name="Belfiori B."/>
            <person name="Cichocki N."/>
            <person name="Clum A."/>
            <person name="Dockter R.B."/>
            <person name="Fauchery L."/>
            <person name="Guy J."/>
            <person name="Iotti M."/>
            <person name="Le Tacon F."/>
            <person name="Lindquist E.A."/>
            <person name="Lipzen A."/>
            <person name="Malagnac F."/>
            <person name="Mello A."/>
            <person name="Molinier V."/>
            <person name="Miyauchi S."/>
            <person name="Poulain J."/>
            <person name="Riccioni C."/>
            <person name="Rubini A."/>
            <person name="Sitrit Y."/>
            <person name="Splivallo R."/>
            <person name="Traeger S."/>
            <person name="Wang M."/>
            <person name="Zifcakova L."/>
            <person name="Wipf D."/>
            <person name="Zambonelli A."/>
            <person name="Paolocci F."/>
            <person name="Nowrousian M."/>
            <person name="Ottonello S."/>
            <person name="Baldrian P."/>
            <person name="Spatafora J.W."/>
            <person name="Henrissat B."/>
            <person name="Nagy L.G."/>
            <person name="Aury J.M."/>
            <person name="Wincker P."/>
            <person name="Grigoriev I.V."/>
            <person name="Bonfante P."/>
            <person name="Martin F.M."/>
        </authorList>
    </citation>
    <scope>NUCLEOTIDE SEQUENCE [LARGE SCALE GENOMIC DNA]</scope>
    <source>
        <strain evidence="1 2">CCBAS932</strain>
    </source>
</reference>
<evidence type="ECO:0000313" key="1">
    <source>
        <dbReference type="EMBL" id="RPB07917.1"/>
    </source>
</evidence>
<accession>A0A3N4KBN1</accession>
<dbReference type="EMBL" id="ML119172">
    <property type="protein sequence ID" value="RPB07917.1"/>
    <property type="molecule type" value="Genomic_DNA"/>
</dbReference>
<proteinExistence type="predicted"/>
<dbReference type="Proteomes" id="UP000277580">
    <property type="component" value="Unassembled WGS sequence"/>
</dbReference>
<dbReference type="OrthoDB" id="4191831at2759"/>
<name>A0A3N4KBN1_9PEZI</name>